<dbReference type="AlphaFoldDB" id="W0FTN1"/>
<feature type="domain" description="N-terminal" evidence="3">
    <location>
        <begin position="69"/>
        <end position="154"/>
    </location>
</feature>
<dbReference type="GO" id="GO:0003697">
    <property type="term" value="F:single-stranded DNA binding"/>
    <property type="evidence" value="ECO:0007669"/>
    <property type="project" value="InterPro"/>
</dbReference>
<dbReference type="InterPro" id="IPR013610">
    <property type="entry name" value="ArdC_N"/>
</dbReference>
<evidence type="ECO:0000313" key="4">
    <source>
        <dbReference type="EMBL" id="AHF46223.1"/>
    </source>
</evidence>
<gene>
    <name evidence="4" type="ORF">pZL1.58c</name>
</gene>
<dbReference type="EMBL" id="KF501372">
    <property type="protein sequence ID" value="AHF46223.1"/>
    <property type="molecule type" value="Genomic_DNA"/>
</dbReference>
<dbReference type="InterPro" id="IPR010359">
    <property type="entry name" value="IrrE_HExxH"/>
</dbReference>
<dbReference type="Gene3D" id="1.10.10.2910">
    <property type="match status" value="1"/>
</dbReference>
<dbReference type="Pfam" id="PF06114">
    <property type="entry name" value="Peptidase_M78"/>
    <property type="match status" value="1"/>
</dbReference>
<evidence type="ECO:0000259" key="3">
    <source>
        <dbReference type="Pfam" id="PF08401"/>
    </source>
</evidence>
<sequence length="386" mass="41505">MEGDGTPTGTTTRNPHHFSERHPKMATKTTRRRSTKSDEEREAQLEALNEQLNNAIMSLVSADGWKALLRATVANLGRYSANNMLLILAQCPHATQVRSFKQWKENGRSVRKGEKGLRIFAPMTIKKKDETGAPVLDENGQEKKRTIFKTVAVFDISQTDAIEGATAPEESTEPPAYALGVKVQGSAPAELWDGLTAHIEGHGYTVRLEATGGADGYTDPETRVVGIQASDPEAHRVITLAHEGAHIECGHVKDMGEYRRHRGRMECEAESVAYIVAGAAGLDAALTSVPYIADWAGRTAEEVRETLTAASATVVSAAKAILESTAKPEGPAAVGEVVRATEEAEGAADEAARAAYQQMRAEIIDADQQREQGQPLRAATQATAQG</sequence>
<organism evidence="4">
    <name type="scientific">Streptomyces sp. 14R-10</name>
    <dbReference type="NCBI Taxonomy" id="1442159"/>
    <lineage>
        <taxon>Bacteria</taxon>
        <taxon>Bacillati</taxon>
        <taxon>Actinomycetota</taxon>
        <taxon>Actinomycetes</taxon>
        <taxon>Kitasatosporales</taxon>
        <taxon>Streptomycetaceae</taxon>
        <taxon>Streptomyces</taxon>
    </lineage>
</organism>
<protein>
    <submittedName>
        <fullName evidence="4">LtrC</fullName>
    </submittedName>
</protein>
<keyword evidence="4" id="KW-0614">Plasmid</keyword>
<feature type="region of interest" description="Disordered" evidence="1">
    <location>
        <begin position="1"/>
        <end position="42"/>
    </location>
</feature>
<feature type="domain" description="IrrE N-terminal-like" evidence="2">
    <location>
        <begin position="204"/>
        <end position="274"/>
    </location>
</feature>
<name>W0FTN1_9ACTN</name>
<evidence type="ECO:0000256" key="1">
    <source>
        <dbReference type="SAM" id="MobiDB-lite"/>
    </source>
</evidence>
<accession>W0FTN1</accession>
<proteinExistence type="predicted"/>
<geneLocation type="plasmid" evidence="4">
    <name>pZL1</name>
</geneLocation>
<reference evidence="4" key="1">
    <citation type="submission" date="2013-08" db="EMBL/GenBank/DDBJ databases">
        <title>Two distinct conjugal transfer systems on Streptomyces plasmid pZL1.</title>
        <authorList>
            <person name="Zhao L."/>
            <person name="Zhong L."/>
            <person name="Qin Z."/>
        </authorList>
    </citation>
    <scope>NUCLEOTIDE SEQUENCE</scope>
    <source>
        <strain evidence="4">14R-10</strain>
        <plasmid evidence="4">pZL1</plasmid>
    </source>
</reference>
<evidence type="ECO:0000259" key="2">
    <source>
        <dbReference type="Pfam" id="PF06114"/>
    </source>
</evidence>
<dbReference type="Pfam" id="PF08401">
    <property type="entry name" value="ArdcN"/>
    <property type="match status" value="1"/>
</dbReference>